<sequence length="478" mass="50264">MIPDFDHGVVVIGDVMLDRFVYGTSGRLSPEAPVPVVRKARETMMAGGAGNVARNIAALGGRAVLFGLAGCDRTGDDLVRVIGEPARLVRSLDWKTILKLRVISQQQQIVRIDDEAPRPATAAEAGELLAGLAESLPQARVLILSDYGKGVLTPEVCARAIAMARESRALCVVDPKGRDYARYAGADYVTPNASELAEITGLPTGTDAEVEAAGRALLARVDIGAVIATRSEKGMMLIPREGPVAVSQATAQEVFDVSGAGDTVIATLALALAAGRPVPEAMRLANLAAGVVVAKLGTAVCSIAELEHAMRIETGSGGVLSHAAAAHILREWQAEGLRVGFANGCFDILHAGHVRMLREARRHCDRLIVALNDDASVSRLKGPSRPINPLEDRAAVLAGLDPVDAVTWFGEDTPLELILALRPDRLFKGSDYTIDKVVGAQEIRAWGGETVLLDLLPGRSTTGIVTRAGNGTAVETAS</sequence>
<evidence type="ECO:0000256" key="10">
    <source>
        <dbReference type="ARBA" id="ARBA00023277"/>
    </source>
</evidence>
<feature type="active site" evidence="12">
    <location>
        <position position="262"/>
    </location>
</feature>
<name>A0A975PBZ6_9RHOB</name>
<keyword evidence="7 12" id="KW-0418">Kinase</keyword>
<comment type="subunit">
    <text evidence="12">Homodimer.</text>
</comment>
<dbReference type="InterPro" id="IPR014729">
    <property type="entry name" value="Rossmann-like_a/b/a_fold"/>
</dbReference>
<keyword evidence="4 12" id="KW-0808">Transferase</keyword>
<dbReference type="PROSITE" id="PS00583">
    <property type="entry name" value="PFKB_KINASES_1"/>
    <property type="match status" value="1"/>
</dbReference>
<evidence type="ECO:0000256" key="2">
    <source>
        <dbReference type="ARBA" id="ARBA00003753"/>
    </source>
</evidence>
<comment type="function">
    <text evidence="1 12">Catalyzes the phosphorylation of D-glycero-D-manno-heptose 7-phosphate at the C-1 position to selectively form D-glycero-beta-D-manno-heptose-1,7-bisphosphate.</text>
</comment>
<dbReference type="Gene3D" id="3.40.50.620">
    <property type="entry name" value="HUPs"/>
    <property type="match status" value="1"/>
</dbReference>
<accession>A0A975PBZ6</accession>
<keyword evidence="10 12" id="KW-0119">Carbohydrate metabolism</keyword>
<feature type="region of interest" description="Ribokinase" evidence="12">
    <location>
        <begin position="1"/>
        <end position="313"/>
    </location>
</feature>
<dbReference type="AlphaFoldDB" id="A0A975PBZ6"/>
<evidence type="ECO:0000256" key="7">
    <source>
        <dbReference type="ARBA" id="ARBA00022777"/>
    </source>
</evidence>
<dbReference type="KEGG" id="gfu:KM031_22255"/>
<evidence type="ECO:0000256" key="9">
    <source>
        <dbReference type="ARBA" id="ARBA00023268"/>
    </source>
</evidence>
<dbReference type="InterPro" id="IPR002173">
    <property type="entry name" value="Carboh/pur_kinase_PfkB_CS"/>
</dbReference>
<dbReference type="SUPFAM" id="SSF52374">
    <property type="entry name" value="Nucleotidylyl transferase"/>
    <property type="match status" value="1"/>
</dbReference>
<dbReference type="GO" id="GO:0033785">
    <property type="term" value="F:heptose 7-phosphate kinase activity"/>
    <property type="evidence" value="ECO:0007669"/>
    <property type="project" value="UniProtKB-UniRule"/>
</dbReference>
<dbReference type="Pfam" id="PF01467">
    <property type="entry name" value="CTP_transf_like"/>
    <property type="match status" value="1"/>
</dbReference>
<evidence type="ECO:0000259" key="13">
    <source>
        <dbReference type="Pfam" id="PF00294"/>
    </source>
</evidence>
<dbReference type="EC" id="2.7.1.167" evidence="12"/>
<evidence type="ECO:0000256" key="5">
    <source>
        <dbReference type="ARBA" id="ARBA00022695"/>
    </source>
</evidence>
<dbReference type="EC" id="2.7.7.70" evidence="12"/>
<dbReference type="HAMAP" id="MF_01603">
    <property type="entry name" value="HldE"/>
    <property type="match status" value="1"/>
</dbReference>
<keyword evidence="8 12" id="KW-0067">ATP-binding</keyword>
<dbReference type="Proteomes" id="UP000679352">
    <property type="component" value="Plasmid p5"/>
</dbReference>
<dbReference type="CDD" id="cd01172">
    <property type="entry name" value="RfaE_like"/>
    <property type="match status" value="1"/>
</dbReference>
<feature type="region of interest" description="Cytidylyltransferase" evidence="12">
    <location>
        <begin position="341"/>
        <end position="478"/>
    </location>
</feature>
<comment type="pathway">
    <text evidence="12">Nucleotide-sugar biosynthesis; ADP-L-glycero-beta-D-manno-heptose biosynthesis; ADP-L-glycero-beta-D-manno-heptose from D-glycero-beta-D-manno-heptose 7-phosphate: step 3/4.</text>
</comment>
<dbReference type="SUPFAM" id="SSF53613">
    <property type="entry name" value="Ribokinase-like"/>
    <property type="match status" value="1"/>
</dbReference>
<keyword evidence="15" id="KW-0614">Plasmid</keyword>
<feature type="domain" description="Cytidyltransferase-like" evidence="14">
    <location>
        <begin position="342"/>
        <end position="440"/>
    </location>
</feature>
<comment type="similarity">
    <text evidence="12">In the C-terminal section; belongs to the cytidylyltransferase family.</text>
</comment>
<keyword evidence="6 12" id="KW-0547">Nucleotide-binding</keyword>
<comment type="pathway">
    <text evidence="3">Bacterial outer membrane biogenesis; LPS core biosynthesis.</text>
</comment>
<dbReference type="EMBL" id="CP076366">
    <property type="protein sequence ID" value="QWK93167.1"/>
    <property type="molecule type" value="Genomic_DNA"/>
</dbReference>
<keyword evidence="5 12" id="KW-0548">Nucleotidyltransferase</keyword>
<keyword evidence="9 12" id="KW-0511">Multifunctional enzyme</keyword>
<comment type="catalytic activity">
    <reaction evidence="11 12">
        <text>D-glycero-beta-D-manno-heptose 1-phosphate + ATP + H(+) = ADP-D-glycero-beta-D-manno-heptose + diphosphate</text>
        <dbReference type="Rhea" id="RHEA:27465"/>
        <dbReference type="ChEBI" id="CHEBI:15378"/>
        <dbReference type="ChEBI" id="CHEBI:30616"/>
        <dbReference type="ChEBI" id="CHEBI:33019"/>
        <dbReference type="ChEBI" id="CHEBI:59967"/>
        <dbReference type="ChEBI" id="CHEBI:61593"/>
        <dbReference type="EC" id="2.7.7.70"/>
    </reaction>
</comment>
<dbReference type="PANTHER" id="PTHR46969">
    <property type="entry name" value="BIFUNCTIONAL PROTEIN HLDE"/>
    <property type="match status" value="1"/>
</dbReference>
<evidence type="ECO:0000313" key="16">
    <source>
        <dbReference type="Proteomes" id="UP000679352"/>
    </source>
</evidence>
<dbReference type="InterPro" id="IPR011611">
    <property type="entry name" value="PfkB_dom"/>
</dbReference>
<dbReference type="NCBIfam" id="TIGR02199">
    <property type="entry name" value="rfaE_dom_II"/>
    <property type="match status" value="1"/>
</dbReference>
<evidence type="ECO:0000256" key="6">
    <source>
        <dbReference type="ARBA" id="ARBA00022741"/>
    </source>
</evidence>
<feature type="binding site" evidence="12">
    <location>
        <begin position="192"/>
        <end position="195"/>
    </location>
    <ligand>
        <name>ATP</name>
        <dbReference type="ChEBI" id="CHEBI:30616"/>
    </ligand>
</feature>
<dbReference type="InterPro" id="IPR023030">
    <property type="entry name" value="Bifunc_HldE"/>
</dbReference>
<evidence type="ECO:0000313" key="15">
    <source>
        <dbReference type="EMBL" id="QWK93167.1"/>
    </source>
</evidence>
<dbReference type="InterPro" id="IPR029056">
    <property type="entry name" value="Ribokinase-like"/>
</dbReference>
<comment type="similarity">
    <text evidence="12">In the N-terminal section; belongs to the carbohydrate kinase PfkB family.</text>
</comment>
<feature type="domain" description="Carbohydrate kinase PfkB" evidence="13">
    <location>
        <begin position="8"/>
        <end position="301"/>
    </location>
</feature>
<dbReference type="RefSeq" id="WP_215507939.1">
    <property type="nucleotide sequence ID" value="NZ_CP076366.1"/>
</dbReference>
<keyword evidence="16" id="KW-1185">Reference proteome</keyword>
<dbReference type="InterPro" id="IPR011914">
    <property type="entry name" value="RfaE_dom_II"/>
</dbReference>
<evidence type="ECO:0000256" key="3">
    <source>
        <dbReference type="ARBA" id="ARBA00004713"/>
    </source>
</evidence>
<gene>
    <name evidence="15" type="primary">rfaE1</name>
    <name evidence="12" type="synonym">hldE</name>
    <name evidence="15" type="ORF">KM031_22255</name>
</gene>
<evidence type="ECO:0000259" key="14">
    <source>
        <dbReference type="Pfam" id="PF01467"/>
    </source>
</evidence>
<protein>
    <recommendedName>
        <fullName evidence="12">Bifunctional protein HldE</fullName>
    </recommendedName>
    <domain>
        <recommendedName>
            <fullName evidence="12">D-beta-D-heptose 7-phosphate kinase</fullName>
            <ecNumber evidence="12">2.7.1.167</ecNumber>
        </recommendedName>
        <alternativeName>
            <fullName evidence="12">D-beta-D-heptose 7-phosphotransferase</fullName>
        </alternativeName>
        <alternativeName>
            <fullName evidence="12">D-glycero-beta-D-manno-heptose-7-phosphate kinase</fullName>
        </alternativeName>
    </domain>
    <domain>
        <recommendedName>
            <fullName evidence="12">D-beta-D-heptose 1-phosphate adenylyltransferase</fullName>
            <ecNumber evidence="12">2.7.7.70</ecNumber>
        </recommendedName>
        <alternativeName>
            <fullName evidence="12">D-glycero-beta-D-manno-heptose 1-phosphate adenylyltransferase</fullName>
        </alternativeName>
    </domain>
</protein>
<geneLocation type="plasmid" evidence="15 16">
    <name>p5</name>
</geneLocation>
<evidence type="ECO:0000256" key="8">
    <source>
        <dbReference type="ARBA" id="ARBA00022840"/>
    </source>
</evidence>
<dbReference type="NCBIfam" id="TIGR02198">
    <property type="entry name" value="rfaE_dom_I"/>
    <property type="match status" value="1"/>
</dbReference>
<dbReference type="GO" id="GO:0033786">
    <property type="term" value="F:heptose-1-phosphate adenylyltransferase activity"/>
    <property type="evidence" value="ECO:0007669"/>
    <property type="project" value="UniProtKB-UniRule"/>
</dbReference>
<dbReference type="GO" id="GO:0005829">
    <property type="term" value="C:cytosol"/>
    <property type="evidence" value="ECO:0007669"/>
    <property type="project" value="TreeGrafter"/>
</dbReference>
<evidence type="ECO:0000256" key="4">
    <source>
        <dbReference type="ARBA" id="ARBA00022679"/>
    </source>
</evidence>
<reference evidence="15" key="1">
    <citation type="submission" date="2021-06" db="EMBL/GenBank/DDBJ databases">
        <authorList>
            <person name="Lee C.-S."/>
            <person name="Jin L."/>
        </authorList>
    </citation>
    <scope>NUCLEOTIDE SEQUENCE</scope>
    <source>
        <strain evidence="15">Con5</strain>
        <plasmid evidence="15">p5</plasmid>
    </source>
</reference>
<dbReference type="InterPro" id="IPR004821">
    <property type="entry name" value="Cyt_trans-like"/>
</dbReference>
<dbReference type="NCBIfam" id="TIGR00125">
    <property type="entry name" value="cyt_tran_rel"/>
    <property type="match status" value="1"/>
</dbReference>
<comment type="function">
    <text evidence="2 12">Catalyzes the ADP transfer from ATP to D-glycero-beta-D-manno-heptose 1-phosphate, yielding ADP-D-glycero-beta-D-manno-heptose.</text>
</comment>
<organism evidence="15 16">
    <name type="scientific">Gemmobacter fulvus</name>
    <dbReference type="NCBI Taxonomy" id="2840474"/>
    <lineage>
        <taxon>Bacteria</taxon>
        <taxon>Pseudomonadati</taxon>
        <taxon>Pseudomonadota</taxon>
        <taxon>Alphaproteobacteria</taxon>
        <taxon>Rhodobacterales</taxon>
        <taxon>Paracoccaceae</taxon>
        <taxon>Gemmobacter</taxon>
    </lineage>
</organism>
<evidence type="ECO:0000256" key="1">
    <source>
        <dbReference type="ARBA" id="ARBA00002319"/>
    </source>
</evidence>
<dbReference type="Gene3D" id="3.40.1190.20">
    <property type="match status" value="1"/>
</dbReference>
<dbReference type="GO" id="GO:0016773">
    <property type="term" value="F:phosphotransferase activity, alcohol group as acceptor"/>
    <property type="evidence" value="ECO:0007669"/>
    <property type="project" value="InterPro"/>
</dbReference>
<proteinExistence type="inferred from homology"/>
<comment type="catalytic activity">
    <reaction evidence="12">
        <text>D-glycero-beta-D-manno-heptose 7-phosphate + ATP = D-glycero-beta-D-manno-heptose 1,7-bisphosphate + ADP + H(+)</text>
        <dbReference type="Rhea" id="RHEA:27473"/>
        <dbReference type="ChEBI" id="CHEBI:15378"/>
        <dbReference type="ChEBI" id="CHEBI:30616"/>
        <dbReference type="ChEBI" id="CHEBI:60204"/>
        <dbReference type="ChEBI" id="CHEBI:60208"/>
        <dbReference type="ChEBI" id="CHEBI:456216"/>
        <dbReference type="EC" id="2.7.1.167"/>
    </reaction>
</comment>
<comment type="pathway">
    <text evidence="12">Nucleotide-sugar biosynthesis; ADP-L-glycero-beta-D-manno-heptose biosynthesis; ADP-L-glycero-beta-D-manno-heptose from D-glycero-beta-D-manno-heptose 7-phosphate: step 1/4.</text>
</comment>
<dbReference type="GO" id="GO:0005524">
    <property type="term" value="F:ATP binding"/>
    <property type="evidence" value="ECO:0007669"/>
    <property type="project" value="UniProtKB-UniRule"/>
</dbReference>
<evidence type="ECO:0000256" key="12">
    <source>
        <dbReference type="HAMAP-Rule" id="MF_01603"/>
    </source>
</evidence>
<dbReference type="Pfam" id="PF00294">
    <property type="entry name" value="PfkB"/>
    <property type="match status" value="1"/>
</dbReference>
<dbReference type="PANTHER" id="PTHR46969:SF1">
    <property type="entry name" value="BIFUNCTIONAL PROTEIN HLDE"/>
    <property type="match status" value="1"/>
</dbReference>
<evidence type="ECO:0000256" key="11">
    <source>
        <dbReference type="ARBA" id="ARBA00047428"/>
    </source>
</evidence>
<dbReference type="InterPro" id="IPR011913">
    <property type="entry name" value="RfaE_dom_I"/>
</dbReference>